<dbReference type="GO" id="GO:0140741">
    <property type="term" value="F:tRNA-uracil-4 sulfurtransferase activity"/>
    <property type="evidence" value="ECO:0007669"/>
    <property type="project" value="UniProtKB-EC"/>
</dbReference>
<evidence type="ECO:0000256" key="3">
    <source>
        <dbReference type="ARBA" id="ARBA00022490"/>
    </source>
</evidence>
<feature type="binding site" evidence="19">
    <location>
        <position position="310"/>
    </location>
    <ligand>
        <name>ATP</name>
        <dbReference type="ChEBI" id="CHEBI:30616"/>
    </ligand>
</feature>
<dbReference type="PATRIC" id="fig|572479.3.peg.1818"/>
<reference evidence="21 22" key="2">
    <citation type="journal article" date="2011" name="Stand. Genomic Sci.">
        <title>Complete genome sequence of the extremely halophilic Halanaerobium praevalens type strain (GSL).</title>
        <authorList>
            <person name="Ivanova N."/>
            <person name="Sikorski J."/>
            <person name="Chertkov O."/>
            <person name="Nolan M."/>
            <person name="Lucas S."/>
            <person name="Hammon N."/>
            <person name="Deshpande S."/>
            <person name="Cheng J.F."/>
            <person name="Tapia R."/>
            <person name="Han C."/>
            <person name="Goodwin L."/>
            <person name="Pitluck S."/>
            <person name="Huntemann M."/>
            <person name="Liolios K."/>
            <person name="Pagani I."/>
            <person name="Mavromatis K."/>
            <person name="Ovchinikova G."/>
            <person name="Pati A."/>
            <person name="Chen A."/>
            <person name="Palaniappan K."/>
            <person name="Land M."/>
            <person name="Hauser L."/>
            <person name="Brambilla E.M."/>
            <person name="Kannan K.P."/>
            <person name="Rohde M."/>
            <person name="Tindall B.J."/>
            <person name="Goker M."/>
            <person name="Detter J.C."/>
            <person name="Woyke T."/>
            <person name="Bristow J."/>
            <person name="Eisen J.A."/>
            <person name="Markowitz V."/>
            <person name="Hugenholtz P."/>
            <person name="Kyrpides N.C."/>
            <person name="Klenk H.P."/>
            <person name="Lapidus A."/>
        </authorList>
    </citation>
    <scope>NUCLEOTIDE SEQUENCE [LARGE SCALE GENOMIC DNA]</scope>
    <source>
        <strain evidence="22">ATCC 33744 / DSM 2228 / GSL</strain>
    </source>
</reference>
<evidence type="ECO:0000313" key="22">
    <source>
        <dbReference type="Proteomes" id="UP000006866"/>
    </source>
</evidence>
<evidence type="ECO:0000259" key="20">
    <source>
        <dbReference type="PROSITE" id="PS51165"/>
    </source>
</evidence>
<dbReference type="EC" id="2.8.1.4" evidence="14 19"/>
<feature type="binding site" evidence="19">
    <location>
        <position position="279"/>
    </location>
    <ligand>
        <name>ATP</name>
        <dbReference type="ChEBI" id="CHEBI:30616"/>
    </ligand>
</feature>
<evidence type="ECO:0000256" key="5">
    <source>
        <dbReference type="ARBA" id="ARBA00022679"/>
    </source>
</evidence>
<comment type="subcellular location">
    <subcellularLocation>
        <location evidence="1 19">Cytoplasm</location>
    </subcellularLocation>
</comment>
<keyword evidence="22" id="KW-1185">Reference proteome</keyword>
<feature type="binding site" evidence="19">
    <location>
        <begin position="222"/>
        <end position="223"/>
    </location>
    <ligand>
        <name>ATP</name>
        <dbReference type="ChEBI" id="CHEBI:30616"/>
    </ligand>
</feature>
<organism evidence="21 22">
    <name type="scientific">Halanaerobium praevalens (strain ATCC 33744 / DSM 2228 / GSL)</name>
    <dbReference type="NCBI Taxonomy" id="572479"/>
    <lineage>
        <taxon>Bacteria</taxon>
        <taxon>Bacillati</taxon>
        <taxon>Bacillota</taxon>
        <taxon>Clostridia</taxon>
        <taxon>Halanaerobiales</taxon>
        <taxon>Halanaerobiaceae</taxon>
        <taxon>Halanaerobium</taxon>
    </lineage>
</organism>
<evidence type="ECO:0000256" key="18">
    <source>
        <dbReference type="ARBA" id="ARBA00080570"/>
    </source>
</evidence>
<evidence type="ECO:0000256" key="16">
    <source>
        <dbReference type="ARBA" id="ARBA00075337"/>
    </source>
</evidence>
<evidence type="ECO:0000256" key="6">
    <source>
        <dbReference type="ARBA" id="ARBA00022741"/>
    </source>
</evidence>
<dbReference type="GO" id="GO:0005829">
    <property type="term" value="C:cytosol"/>
    <property type="evidence" value="ECO:0007669"/>
    <property type="project" value="TreeGrafter"/>
</dbReference>
<evidence type="ECO:0000256" key="11">
    <source>
        <dbReference type="ARBA" id="ARBA00052330"/>
    </source>
</evidence>
<evidence type="ECO:0000256" key="8">
    <source>
        <dbReference type="ARBA" id="ARBA00022884"/>
    </source>
</evidence>
<evidence type="ECO:0000256" key="10">
    <source>
        <dbReference type="ARBA" id="ARBA00050570"/>
    </source>
</evidence>
<dbReference type="InterPro" id="IPR004114">
    <property type="entry name" value="THUMP_dom"/>
</dbReference>
<dbReference type="FunFam" id="3.40.50.620:FF:000053">
    <property type="entry name" value="Probable tRNA sulfurtransferase"/>
    <property type="match status" value="1"/>
</dbReference>
<feature type="binding site" evidence="19">
    <location>
        <begin position="197"/>
        <end position="198"/>
    </location>
    <ligand>
        <name>ATP</name>
        <dbReference type="ChEBI" id="CHEBI:30616"/>
    </ligand>
</feature>
<dbReference type="GO" id="GO:0004810">
    <property type="term" value="F:CCA tRNA nucleotidyltransferase activity"/>
    <property type="evidence" value="ECO:0007669"/>
    <property type="project" value="InterPro"/>
</dbReference>
<dbReference type="Proteomes" id="UP000006866">
    <property type="component" value="Chromosome"/>
</dbReference>
<comment type="pathway">
    <text evidence="2 19">Cofactor biosynthesis; thiamine diphosphate biosynthesis.</text>
</comment>
<protein>
    <recommendedName>
        <fullName evidence="15 19">Probable tRNA sulfurtransferase</fullName>
        <ecNumber evidence="14 19">2.8.1.4</ecNumber>
    </recommendedName>
    <alternativeName>
        <fullName evidence="16 19">Sulfur carrier protein ThiS sulfurtransferase</fullName>
    </alternativeName>
    <alternativeName>
        <fullName evidence="17 19">Thiamine biosynthesis protein ThiI</fullName>
    </alternativeName>
    <alternativeName>
        <fullName evidence="18 19">tRNA 4-thiouridine synthase</fullName>
    </alternativeName>
</protein>
<dbReference type="HOGENOM" id="CLU_037952_4_0_9"/>
<keyword evidence="8 19" id="KW-0694">RNA-binding</keyword>
<dbReference type="OrthoDB" id="9773948at2"/>
<feature type="binding site" evidence="19">
    <location>
        <position position="301"/>
    </location>
    <ligand>
        <name>ATP</name>
        <dbReference type="ChEBI" id="CHEBI:30616"/>
    </ligand>
</feature>
<dbReference type="InterPro" id="IPR049962">
    <property type="entry name" value="THUMP_ThiI"/>
</dbReference>
<evidence type="ECO:0000256" key="19">
    <source>
        <dbReference type="HAMAP-Rule" id="MF_00021"/>
    </source>
</evidence>
<dbReference type="PANTHER" id="PTHR43209:SF1">
    <property type="entry name" value="TRNA SULFURTRANSFERASE"/>
    <property type="match status" value="1"/>
</dbReference>
<dbReference type="eggNOG" id="COG0301">
    <property type="taxonomic scope" value="Bacteria"/>
</dbReference>
<evidence type="ECO:0000256" key="13">
    <source>
        <dbReference type="ARBA" id="ARBA00061472"/>
    </source>
</evidence>
<keyword evidence="9 19" id="KW-0784">Thiamine biosynthesis</keyword>
<comment type="catalytic activity">
    <reaction evidence="10 19">
        <text>[ThiI sulfur-carrier protein]-S-sulfanyl-L-cysteine + a uridine in tRNA + 2 reduced [2Fe-2S]-[ferredoxin] + ATP + H(+) = [ThiI sulfur-carrier protein]-L-cysteine + a 4-thiouridine in tRNA + 2 oxidized [2Fe-2S]-[ferredoxin] + AMP + diphosphate</text>
        <dbReference type="Rhea" id="RHEA:24176"/>
        <dbReference type="Rhea" id="RHEA-COMP:10000"/>
        <dbReference type="Rhea" id="RHEA-COMP:10001"/>
        <dbReference type="Rhea" id="RHEA-COMP:13337"/>
        <dbReference type="Rhea" id="RHEA-COMP:13338"/>
        <dbReference type="Rhea" id="RHEA-COMP:13339"/>
        <dbReference type="Rhea" id="RHEA-COMP:13340"/>
        <dbReference type="ChEBI" id="CHEBI:15378"/>
        <dbReference type="ChEBI" id="CHEBI:29950"/>
        <dbReference type="ChEBI" id="CHEBI:30616"/>
        <dbReference type="ChEBI" id="CHEBI:33019"/>
        <dbReference type="ChEBI" id="CHEBI:33737"/>
        <dbReference type="ChEBI" id="CHEBI:33738"/>
        <dbReference type="ChEBI" id="CHEBI:61963"/>
        <dbReference type="ChEBI" id="CHEBI:65315"/>
        <dbReference type="ChEBI" id="CHEBI:136798"/>
        <dbReference type="ChEBI" id="CHEBI:456215"/>
        <dbReference type="EC" id="2.8.1.4"/>
    </reaction>
</comment>
<dbReference type="Pfam" id="PF02568">
    <property type="entry name" value="ThiI"/>
    <property type="match status" value="1"/>
</dbReference>
<dbReference type="EMBL" id="CP002175">
    <property type="protein sequence ID" value="ADO77911.1"/>
    <property type="molecule type" value="Genomic_DNA"/>
</dbReference>
<dbReference type="SUPFAM" id="SSF52402">
    <property type="entry name" value="Adenine nucleotide alpha hydrolases-like"/>
    <property type="match status" value="1"/>
</dbReference>
<dbReference type="HAMAP" id="MF_00021">
    <property type="entry name" value="ThiI"/>
    <property type="match status" value="1"/>
</dbReference>
<dbReference type="Pfam" id="PF02926">
    <property type="entry name" value="THUMP"/>
    <property type="match status" value="1"/>
</dbReference>
<comment type="function">
    <text evidence="12 19">Catalyzes the ATP-dependent transfer of a sulfur to tRNA to produce 4-thiouridine in position 8 of tRNAs, which functions as a near-UV photosensor. Also catalyzes the transfer of sulfur to the sulfur carrier protein ThiS, forming ThiS-thiocarboxylate. This is a step in the synthesis of thiazole, in the thiamine biosynthesis pathway. The sulfur is donated as persulfide by IscS.</text>
</comment>
<dbReference type="STRING" id="572479.Hprae_1786"/>
<keyword evidence="6 19" id="KW-0547">Nucleotide-binding</keyword>
<dbReference type="UniPathway" id="UPA00060"/>
<dbReference type="NCBIfam" id="TIGR00342">
    <property type="entry name" value="tRNA uracil 4-sulfurtransferase ThiI"/>
    <property type="match status" value="1"/>
</dbReference>
<name>E3DQK0_HALPG</name>
<evidence type="ECO:0000256" key="4">
    <source>
        <dbReference type="ARBA" id="ARBA00022555"/>
    </source>
</evidence>
<evidence type="ECO:0000256" key="9">
    <source>
        <dbReference type="ARBA" id="ARBA00022977"/>
    </source>
</evidence>
<gene>
    <name evidence="19" type="primary">thiI</name>
    <name evidence="21" type="ordered locus">Hprae_1786</name>
</gene>
<keyword evidence="4 19" id="KW-0820">tRNA-binding</keyword>
<dbReference type="SMART" id="SM00981">
    <property type="entry name" value="THUMP"/>
    <property type="match status" value="1"/>
</dbReference>
<dbReference type="InterPro" id="IPR054173">
    <property type="entry name" value="ThiI_fer"/>
</dbReference>
<dbReference type="GO" id="GO:0052837">
    <property type="term" value="P:thiazole biosynthetic process"/>
    <property type="evidence" value="ECO:0007669"/>
    <property type="project" value="TreeGrafter"/>
</dbReference>
<dbReference type="InterPro" id="IPR050102">
    <property type="entry name" value="tRNA_sulfurtransferase_ThiI"/>
</dbReference>
<evidence type="ECO:0000256" key="2">
    <source>
        <dbReference type="ARBA" id="ARBA00004948"/>
    </source>
</evidence>
<sequence>MFDLIIIRYGEIALKGDNINDFISQLITNIERATKDLGDFEISTVYGRIFLYAPSSKIEKIVKRLVNVPGIISLSPAQRFRIGKKIKKFDQEDFEKLKAKVVKLFQTEVQNYPTTFKVETTRADKSFPIKSPKLNSELGAEILKNIESQATPLSVDVHQPEHQLEVEIRRGKIYLFISRETGPGGLPVQCSGRGLLLLSGGLDSPVAGWLALKRGLTLNAVYFNSPPYTSARAKQKVIDLAKTLSLYGGTIKLQIPYFTEIQQQILKKCPQRYTVTIMRRMMIRIANKLAKINNEQALITGESLGQVASQTIEGLHSSNEIAELPVLRPLITMDKNEIIKLAKKIDTYEISIRPHEDCCTIFVPDNPVTQPKLEIVHFGEEDLEIEALVERAIEKMTVLDIKENF</sequence>
<evidence type="ECO:0000256" key="17">
    <source>
        <dbReference type="ARBA" id="ARBA00077849"/>
    </source>
</evidence>
<dbReference type="Gene3D" id="3.40.50.620">
    <property type="entry name" value="HUPs"/>
    <property type="match status" value="1"/>
</dbReference>
<dbReference type="InterPro" id="IPR003720">
    <property type="entry name" value="tRNA_STrfase"/>
</dbReference>
<dbReference type="GO" id="GO:0009228">
    <property type="term" value="P:thiamine biosynthetic process"/>
    <property type="evidence" value="ECO:0007669"/>
    <property type="project" value="UniProtKB-KW"/>
</dbReference>
<dbReference type="PANTHER" id="PTHR43209">
    <property type="entry name" value="TRNA SULFURTRANSFERASE"/>
    <property type="match status" value="1"/>
</dbReference>
<evidence type="ECO:0000256" key="1">
    <source>
        <dbReference type="ARBA" id="ARBA00004496"/>
    </source>
</evidence>
<keyword evidence="7 19" id="KW-0067">ATP-binding</keyword>
<proteinExistence type="inferred from homology"/>
<reference evidence="22" key="1">
    <citation type="submission" date="2010-10" db="EMBL/GenBank/DDBJ databases">
        <title>The complete genome of Halanaerobium praevalens DSM 2228.</title>
        <authorList>
            <consortium name="US DOE Joint Genome Institute (JGI-PGF)"/>
            <person name="Lucas S."/>
            <person name="Copeland A."/>
            <person name="Lapidus A."/>
            <person name="Glavina del Rio T."/>
            <person name="Dalin E."/>
            <person name="Tice H."/>
            <person name="Bruce D."/>
            <person name="Goodwin L."/>
            <person name="Pitluck S."/>
            <person name="Kyrpides N."/>
            <person name="Mavromatis K."/>
            <person name="Ivanova N."/>
            <person name="Ovchinnikova G."/>
            <person name="Chertkov O."/>
            <person name="Detter J.C."/>
            <person name="Han C."/>
            <person name="Larimer F."/>
            <person name="Land M."/>
            <person name="Hauser L."/>
            <person name="Markowitz V."/>
            <person name="Cheng J.-F."/>
            <person name="Hugenholtz P."/>
            <person name="Woyke T."/>
            <person name="Wu D."/>
            <person name="Tindall B."/>
            <person name="Pomrenke H.G."/>
            <person name="Brambilla E."/>
            <person name="Klenk H.-P."/>
            <person name="Eisen J.A."/>
        </authorList>
    </citation>
    <scope>NUCLEOTIDE SEQUENCE [LARGE SCALE GENOMIC DNA]</scope>
    <source>
        <strain evidence="22">ATCC 33744 / DSM 2228 / GSL</strain>
    </source>
</reference>
<dbReference type="GO" id="GO:0005524">
    <property type="term" value="F:ATP binding"/>
    <property type="evidence" value="ECO:0007669"/>
    <property type="project" value="UniProtKB-UniRule"/>
</dbReference>
<dbReference type="AlphaFoldDB" id="E3DQK0"/>
<dbReference type="Gene3D" id="3.30.2130.30">
    <property type="match status" value="1"/>
</dbReference>
<dbReference type="InterPro" id="IPR020536">
    <property type="entry name" value="ThiI_AANH"/>
</dbReference>
<dbReference type="CDD" id="cd11716">
    <property type="entry name" value="THUMP_ThiI"/>
    <property type="match status" value="1"/>
</dbReference>
<dbReference type="CDD" id="cd01712">
    <property type="entry name" value="PPase_ThiI"/>
    <property type="match status" value="1"/>
</dbReference>
<evidence type="ECO:0000256" key="15">
    <source>
        <dbReference type="ARBA" id="ARBA00071867"/>
    </source>
</evidence>
<dbReference type="GO" id="GO:0000049">
    <property type="term" value="F:tRNA binding"/>
    <property type="evidence" value="ECO:0007669"/>
    <property type="project" value="UniProtKB-UniRule"/>
</dbReference>
<evidence type="ECO:0000256" key="12">
    <source>
        <dbReference type="ARBA" id="ARBA00058382"/>
    </source>
</evidence>
<dbReference type="GO" id="GO:0002937">
    <property type="term" value="P:tRNA 4-thiouridine biosynthesis"/>
    <property type="evidence" value="ECO:0007669"/>
    <property type="project" value="TreeGrafter"/>
</dbReference>
<keyword evidence="3 19" id="KW-0963">Cytoplasm</keyword>
<evidence type="ECO:0000256" key="14">
    <source>
        <dbReference type="ARBA" id="ARBA00066827"/>
    </source>
</evidence>
<comment type="similarity">
    <text evidence="13 19">Belongs to the ThiI family.</text>
</comment>
<dbReference type="PROSITE" id="PS51165">
    <property type="entry name" value="THUMP"/>
    <property type="match status" value="1"/>
</dbReference>
<dbReference type="Pfam" id="PF22025">
    <property type="entry name" value="ThiI_fer"/>
    <property type="match status" value="1"/>
</dbReference>
<dbReference type="InterPro" id="IPR014729">
    <property type="entry name" value="Rossmann-like_a/b/a_fold"/>
</dbReference>
<dbReference type="InterPro" id="IPR049961">
    <property type="entry name" value="ThiI_N"/>
</dbReference>
<dbReference type="GO" id="GO:0009229">
    <property type="term" value="P:thiamine diphosphate biosynthetic process"/>
    <property type="evidence" value="ECO:0007669"/>
    <property type="project" value="UniProtKB-UniRule"/>
</dbReference>
<accession>E3DQK0</accession>
<evidence type="ECO:0000256" key="7">
    <source>
        <dbReference type="ARBA" id="ARBA00022840"/>
    </source>
</evidence>
<dbReference type="KEGG" id="hpk:Hprae_1786"/>
<comment type="catalytic activity">
    <reaction evidence="11 19">
        <text>[ThiS sulfur-carrier protein]-C-terminal Gly-Gly-AMP + S-sulfanyl-L-cysteinyl-[cysteine desulfurase] + AH2 = [ThiS sulfur-carrier protein]-C-terminal-Gly-aminoethanethioate + L-cysteinyl-[cysteine desulfurase] + A + AMP + 2 H(+)</text>
        <dbReference type="Rhea" id="RHEA:43340"/>
        <dbReference type="Rhea" id="RHEA-COMP:12157"/>
        <dbReference type="Rhea" id="RHEA-COMP:12158"/>
        <dbReference type="Rhea" id="RHEA-COMP:12910"/>
        <dbReference type="Rhea" id="RHEA-COMP:19908"/>
        <dbReference type="ChEBI" id="CHEBI:13193"/>
        <dbReference type="ChEBI" id="CHEBI:15378"/>
        <dbReference type="ChEBI" id="CHEBI:17499"/>
        <dbReference type="ChEBI" id="CHEBI:29950"/>
        <dbReference type="ChEBI" id="CHEBI:61963"/>
        <dbReference type="ChEBI" id="CHEBI:90618"/>
        <dbReference type="ChEBI" id="CHEBI:232372"/>
        <dbReference type="ChEBI" id="CHEBI:456215"/>
    </reaction>
</comment>
<keyword evidence="5 19" id="KW-0808">Transferase</keyword>
<feature type="domain" description="THUMP" evidence="20">
    <location>
        <begin position="59"/>
        <end position="179"/>
    </location>
</feature>
<dbReference type="RefSeq" id="WP_014553928.1">
    <property type="nucleotide sequence ID" value="NC_017455.1"/>
</dbReference>
<dbReference type="SUPFAM" id="SSF143437">
    <property type="entry name" value="THUMP domain-like"/>
    <property type="match status" value="1"/>
</dbReference>
<evidence type="ECO:0000313" key="21">
    <source>
        <dbReference type="EMBL" id="ADO77911.1"/>
    </source>
</evidence>